<dbReference type="InterPro" id="IPR019587">
    <property type="entry name" value="Polyketide_cyclase/dehydratase"/>
</dbReference>
<dbReference type="EMBL" id="LUUH01000049">
    <property type="protein sequence ID" value="OAI04641.1"/>
    <property type="molecule type" value="Genomic_DNA"/>
</dbReference>
<dbReference type="RefSeq" id="WP_064036625.1">
    <property type="nucleotide sequence ID" value="NZ_LUUH01000049.1"/>
</dbReference>
<dbReference type="Gene3D" id="3.30.530.20">
    <property type="match status" value="1"/>
</dbReference>
<accession>A0A177MG97</accession>
<dbReference type="InterPro" id="IPR023393">
    <property type="entry name" value="START-like_dom_sf"/>
</dbReference>
<sequence length="177" mass="19182">MLDIILILVAVIVLIILALASRQPDTFQVSRSISMAAPPATVFTQINDLQNWQAWSPWAKLDPNAKNSYSGPQAGAGANMSWAGNNKVGEGSMTIVESRPHDLIRFKLDFLKPFKASNTAEFTFTSAGENTVVVWSMSGKNNFIGKLMSLIMNCDKMVGGQFEQGLSAIKSIVEEAG</sequence>
<dbReference type="Proteomes" id="UP000077763">
    <property type="component" value="Unassembled WGS sequence"/>
</dbReference>
<dbReference type="AlphaFoldDB" id="A0A177MG97"/>
<dbReference type="CDD" id="cd07818">
    <property type="entry name" value="SRPBCC_1"/>
    <property type="match status" value="1"/>
</dbReference>
<dbReference type="SUPFAM" id="SSF55961">
    <property type="entry name" value="Bet v1-like"/>
    <property type="match status" value="1"/>
</dbReference>
<name>A0A177MG97_METMH</name>
<evidence type="ECO:0000313" key="1">
    <source>
        <dbReference type="EMBL" id="OAI04641.1"/>
    </source>
</evidence>
<dbReference type="Pfam" id="PF10604">
    <property type="entry name" value="Polyketide_cyc2"/>
    <property type="match status" value="1"/>
</dbReference>
<evidence type="ECO:0000313" key="2">
    <source>
        <dbReference type="Proteomes" id="UP000077763"/>
    </source>
</evidence>
<comment type="caution">
    <text evidence="1">The sequence shown here is derived from an EMBL/GenBank/DDBJ whole genome shotgun (WGS) entry which is preliminary data.</text>
</comment>
<protein>
    <submittedName>
        <fullName evidence="1">Polyketide cyclase</fullName>
    </submittedName>
</protein>
<reference evidence="1 2" key="1">
    <citation type="submission" date="2016-03" db="EMBL/GenBank/DDBJ databases">
        <authorList>
            <person name="Ploux O."/>
        </authorList>
    </citation>
    <scope>NUCLEOTIDE SEQUENCE [LARGE SCALE GENOMIC DNA]</scope>
    <source>
        <strain evidence="1 2">R-45371</strain>
    </source>
</reference>
<organism evidence="1 2">
    <name type="scientific">Methylomonas methanica</name>
    <dbReference type="NCBI Taxonomy" id="421"/>
    <lineage>
        <taxon>Bacteria</taxon>
        <taxon>Pseudomonadati</taxon>
        <taxon>Pseudomonadota</taxon>
        <taxon>Gammaproteobacteria</taxon>
        <taxon>Methylococcales</taxon>
        <taxon>Methylococcaceae</taxon>
        <taxon>Methylomonas</taxon>
    </lineage>
</organism>
<proteinExistence type="predicted"/>
<gene>
    <name evidence="1" type="ORF">A1353_12900</name>
</gene>